<proteinExistence type="inferred from homology"/>
<comment type="similarity">
    <text evidence="1">Belongs to the rtf2 family.</text>
</comment>
<dbReference type="Pfam" id="PF04641">
    <property type="entry name" value="Rtf2"/>
    <property type="match status" value="1"/>
</dbReference>
<dbReference type="GO" id="GO:0006274">
    <property type="term" value="P:DNA replication termination"/>
    <property type="evidence" value="ECO:0007669"/>
    <property type="project" value="TreeGrafter"/>
</dbReference>
<accession>A0A1V9Z3E9</accession>
<gene>
    <name evidence="2" type="ORF">ACHHYP_03717</name>
</gene>
<evidence type="ECO:0000313" key="3">
    <source>
        <dbReference type="Proteomes" id="UP000243579"/>
    </source>
</evidence>
<reference evidence="2 3" key="1">
    <citation type="journal article" date="2014" name="Genome Biol. Evol.">
        <title>The secreted proteins of Achlya hypogyna and Thraustotheca clavata identify the ancestral oomycete secretome and reveal gene acquisitions by horizontal gene transfer.</title>
        <authorList>
            <person name="Misner I."/>
            <person name="Blouin N."/>
            <person name="Leonard G."/>
            <person name="Richards T.A."/>
            <person name="Lane C.E."/>
        </authorList>
    </citation>
    <scope>NUCLEOTIDE SEQUENCE [LARGE SCALE GENOMIC DNA]</scope>
    <source>
        <strain evidence="2 3">ATCC 48635</strain>
    </source>
</reference>
<dbReference type="PANTHER" id="PTHR12775">
    <property type="entry name" value="PROTEIN C20ORF43 HOMOLOG"/>
    <property type="match status" value="1"/>
</dbReference>
<keyword evidence="3" id="KW-1185">Reference proteome</keyword>
<dbReference type="CDD" id="cd16653">
    <property type="entry name" value="RING-like_Rtf2"/>
    <property type="match status" value="1"/>
</dbReference>
<sequence>MGNDGGVIAVKRKFMRHGQKKQRDEQADQKALREKRTTLCALTDEPLAEPIVADKLGNLFNKVALLERLLDRTLPEQFGYIRSMKDVAGCKFYRDEAGAFHCPITMQIFNGKHPFVVLKKCGCVLSEKALKEVKSKECLMCGAPSREKDRWPLLLDHDKAADVMLTLHRDDDKTAVAKRKRDDDADAASIVVAPPKSKLRAVNEALDAVKAEKEKSAVFASLFSNEKTSQKSAKDLLMTVGGMRYTLS</sequence>
<comment type="caution">
    <text evidence="2">The sequence shown here is derived from an EMBL/GenBank/DDBJ whole genome shotgun (WGS) entry which is preliminary data.</text>
</comment>
<dbReference type="AlphaFoldDB" id="A0A1V9Z3E9"/>
<dbReference type="InterPro" id="IPR027799">
    <property type="entry name" value="Rtf2_RING-finger"/>
</dbReference>
<protein>
    <submittedName>
        <fullName evidence="2">Uncharacterized protein</fullName>
    </submittedName>
</protein>
<dbReference type="InterPro" id="IPR006735">
    <property type="entry name" value="Rtf2"/>
</dbReference>
<dbReference type="STRING" id="1202772.A0A1V9Z3E9"/>
<evidence type="ECO:0000313" key="2">
    <source>
        <dbReference type="EMBL" id="OQR92422.1"/>
    </source>
</evidence>
<dbReference type="PANTHER" id="PTHR12775:SF0">
    <property type="entry name" value="REPLICATION TERMINATION FACTOR 2"/>
    <property type="match status" value="1"/>
</dbReference>
<name>A0A1V9Z3E9_ACHHY</name>
<dbReference type="Proteomes" id="UP000243579">
    <property type="component" value="Unassembled WGS sequence"/>
</dbReference>
<evidence type="ECO:0000256" key="1">
    <source>
        <dbReference type="ARBA" id="ARBA00009885"/>
    </source>
</evidence>
<dbReference type="EMBL" id="JNBR01000461">
    <property type="protein sequence ID" value="OQR92422.1"/>
    <property type="molecule type" value="Genomic_DNA"/>
</dbReference>
<dbReference type="GO" id="GO:0005634">
    <property type="term" value="C:nucleus"/>
    <property type="evidence" value="ECO:0007669"/>
    <property type="project" value="TreeGrafter"/>
</dbReference>
<organism evidence="2 3">
    <name type="scientific">Achlya hypogyna</name>
    <name type="common">Oomycete</name>
    <name type="synonym">Protoachlya hypogyna</name>
    <dbReference type="NCBI Taxonomy" id="1202772"/>
    <lineage>
        <taxon>Eukaryota</taxon>
        <taxon>Sar</taxon>
        <taxon>Stramenopiles</taxon>
        <taxon>Oomycota</taxon>
        <taxon>Saprolegniomycetes</taxon>
        <taxon>Saprolegniales</taxon>
        <taxon>Achlyaceae</taxon>
        <taxon>Achlya</taxon>
    </lineage>
</organism>
<dbReference type="OrthoDB" id="247013at2759"/>